<name>A0ABW7MRV1_9FLAO</name>
<protein>
    <submittedName>
        <fullName evidence="2">Serine hydrolase domain-containing protein</fullName>
        <ecNumber evidence="2">3.1.1.103</ecNumber>
    </submittedName>
</protein>
<keyword evidence="2" id="KW-0378">Hydrolase</keyword>
<dbReference type="PANTHER" id="PTHR46825:SF15">
    <property type="entry name" value="BETA-LACTAMASE-RELATED DOMAIN-CONTAINING PROTEIN"/>
    <property type="match status" value="1"/>
</dbReference>
<evidence type="ECO:0000313" key="3">
    <source>
        <dbReference type="Proteomes" id="UP001610104"/>
    </source>
</evidence>
<dbReference type="EMBL" id="JBAWKC010000004">
    <property type="protein sequence ID" value="MFH6769549.1"/>
    <property type="molecule type" value="Genomic_DNA"/>
</dbReference>
<dbReference type="InterPro" id="IPR012338">
    <property type="entry name" value="Beta-lactam/transpept-like"/>
</dbReference>
<evidence type="ECO:0000259" key="1">
    <source>
        <dbReference type="Pfam" id="PF00144"/>
    </source>
</evidence>
<dbReference type="Pfam" id="PF00144">
    <property type="entry name" value="Beta-lactamase"/>
    <property type="match status" value="1"/>
</dbReference>
<keyword evidence="3" id="KW-1185">Reference proteome</keyword>
<organism evidence="2 3">
    <name type="scientific">Gaetbulibacter aquiaggeris</name>
    <dbReference type="NCBI Taxonomy" id="1735373"/>
    <lineage>
        <taxon>Bacteria</taxon>
        <taxon>Pseudomonadati</taxon>
        <taxon>Bacteroidota</taxon>
        <taxon>Flavobacteriia</taxon>
        <taxon>Flavobacteriales</taxon>
        <taxon>Flavobacteriaceae</taxon>
        <taxon>Gaetbulibacter</taxon>
    </lineage>
</organism>
<sequence>MQRFKIFIKPTVLIFTFVVLTLSVVRAVTAPEQDNGKAISTIKIEKTTVDQNEMKIHKAFQEALNEALVAYFEKAIFSGDIVGAGVSIVMGDSIVISEGFGKKNIKFKDQVDSETVFRLGSLSKGFAGVLAAKLNSEGVLDWTDKVNDYIPEFKLGDLTNTNEITLATILSQTSGAPYHSYTNLVEAGIPLTDIAKRFKAVTPISKPGKMYSYQNAMFALSAEMMQKATHQDIKTLLNDRFFKPLEMTTISMDYQTLDKVKNVAIPHSKSGKSWKTLKLTDNYYNAVAAGGINASALDMAKWMRLLLGHRPEIMDMSALDKAFNPFIEIKGSSKYYQRWPGHVSSYYGFGWRIHNFIENDTQKTMFHHGGSVNNYRNEIAVYPEADLGICVLLNSNSKIAKTVIPDLYKIVNAVYGQTSLKTTPDKNDMATLIP</sequence>
<dbReference type="Proteomes" id="UP001610104">
    <property type="component" value="Unassembled WGS sequence"/>
</dbReference>
<dbReference type="Gene3D" id="3.40.710.10">
    <property type="entry name" value="DD-peptidase/beta-lactamase superfamily"/>
    <property type="match status" value="1"/>
</dbReference>
<accession>A0ABW7MRV1</accession>
<dbReference type="InterPro" id="IPR001466">
    <property type="entry name" value="Beta-lactam-related"/>
</dbReference>
<dbReference type="PANTHER" id="PTHR46825">
    <property type="entry name" value="D-ALANYL-D-ALANINE-CARBOXYPEPTIDASE/ENDOPEPTIDASE AMPH"/>
    <property type="match status" value="1"/>
</dbReference>
<dbReference type="RefSeq" id="WP_395438778.1">
    <property type="nucleotide sequence ID" value="NZ_JBAWKC010000004.1"/>
</dbReference>
<dbReference type="InterPro" id="IPR050491">
    <property type="entry name" value="AmpC-like"/>
</dbReference>
<proteinExistence type="predicted"/>
<reference evidence="2 3" key="1">
    <citation type="submission" date="2024-02" db="EMBL/GenBank/DDBJ databases">
        <title>A Gaetbulibacter species isolated from tidal flats and genomic insights of their niches.</title>
        <authorList>
            <person name="Ye Y."/>
        </authorList>
    </citation>
    <scope>NUCLEOTIDE SEQUENCE [LARGE SCALE GENOMIC DNA]</scope>
    <source>
        <strain evidence="2 3">KEM-8</strain>
    </source>
</reference>
<comment type="caution">
    <text evidence="2">The sequence shown here is derived from an EMBL/GenBank/DDBJ whole genome shotgun (WGS) entry which is preliminary data.</text>
</comment>
<dbReference type="GO" id="GO:0016787">
    <property type="term" value="F:hydrolase activity"/>
    <property type="evidence" value="ECO:0007669"/>
    <property type="project" value="UniProtKB-KW"/>
</dbReference>
<evidence type="ECO:0000313" key="2">
    <source>
        <dbReference type="EMBL" id="MFH6769549.1"/>
    </source>
</evidence>
<dbReference type="EC" id="3.1.1.103" evidence="2"/>
<feature type="domain" description="Beta-lactamase-related" evidence="1">
    <location>
        <begin position="71"/>
        <end position="398"/>
    </location>
</feature>
<dbReference type="SUPFAM" id="SSF56601">
    <property type="entry name" value="beta-lactamase/transpeptidase-like"/>
    <property type="match status" value="1"/>
</dbReference>
<gene>
    <name evidence="2" type="ORF">V8G56_12430</name>
</gene>